<keyword evidence="1" id="KW-0732">Signal</keyword>
<keyword evidence="3" id="KW-1185">Reference proteome</keyword>
<comment type="caution">
    <text evidence="2">The sequence shown here is derived from an EMBL/GenBank/DDBJ whole genome shotgun (WGS) entry which is preliminary data.</text>
</comment>
<dbReference type="EMBL" id="JADIKC010000002">
    <property type="protein sequence ID" value="MBM7120400.1"/>
    <property type="molecule type" value="Genomic_DNA"/>
</dbReference>
<organism evidence="2 3">
    <name type="scientific">Dyella kyungheensis</name>
    <dbReference type="NCBI Taxonomy" id="1242174"/>
    <lineage>
        <taxon>Bacteria</taxon>
        <taxon>Pseudomonadati</taxon>
        <taxon>Pseudomonadota</taxon>
        <taxon>Gammaproteobacteria</taxon>
        <taxon>Lysobacterales</taxon>
        <taxon>Rhodanobacteraceae</taxon>
        <taxon>Dyella</taxon>
    </lineage>
</organism>
<proteinExistence type="predicted"/>
<dbReference type="RefSeq" id="WP_204634868.1">
    <property type="nucleotide sequence ID" value="NZ_CP183983.1"/>
</dbReference>
<dbReference type="InterPro" id="IPR011659">
    <property type="entry name" value="WD40"/>
</dbReference>
<evidence type="ECO:0000256" key="1">
    <source>
        <dbReference type="SAM" id="SignalP"/>
    </source>
</evidence>
<dbReference type="Pfam" id="PF07676">
    <property type="entry name" value="PD40"/>
    <property type="match status" value="2"/>
</dbReference>
<dbReference type="Gene3D" id="2.120.10.30">
    <property type="entry name" value="TolB, C-terminal domain"/>
    <property type="match status" value="1"/>
</dbReference>
<feature type="signal peptide" evidence="1">
    <location>
        <begin position="1"/>
        <end position="20"/>
    </location>
</feature>
<evidence type="ECO:0000313" key="3">
    <source>
        <dbReference type="Proteomes" id="UP001430065"/>
    </source>
</evidence>
<protein>
    <submittedName>
        <fullName evidence="2">PD40 domain-containing protein</fullName>
    </submittedName>
</protein>
<reference evidence="2 3" key="1">
    <citation type="submission" date="2020-10" db="EMBL/GenBank/DDBJ databases">
        <title>Phylogeny of dyella-like bacteria.</title>
        <authorList>
            <person name="Fu J."/>
        </authorList>
    </citation>
    <scope>NUCLEOTIDE SEQUENCE [LARGE SCALE GENOMIC DNA]</scope>
    <source>
        <strain evidence="2 3">THG-B117</strain>
    </source>
</reference>
<name>A0ABS2JQ56_9GAMM</name>
<dbReference type="SUPFAM" id="SSF82171">
    <property type="entry name" value="DPP6 N-terminal domain-like"/>
    <property type="match status" value="1"/>
</dbReference>
<sequence>MSSMWQQMMGVALIAISALVASPAIDRPALVPTVFIPGGDIAAADDASPAFTPDGNTVYFMRGTEGGAVVMASHRVDGHWSSPVVAPFSGRWRDGDPAMAPDGSFLVFASNRPVEKNGAALDAVRKGQRLVGQGMNLWRVERQGDGWSEPMRLPDAVNTCTSTFAPSIAADRSVYYIGCAPDGVLRPLRTVYQNGQYQAPYVVAVGDKDAQIRDVAIAPDRSFMVFSIKHDPKQPYRLAIAFHTADNWSTPQDLGDTVNGGTANMGSQLGCDHRTLYFTSDRALPAPLAAAANANSNRMWKVSLAPWLARLGDRLVTAAAACSAG</sequence>
<accession>A0ABS2JQ56</accession>
<evidence type="ECO:0000313" key="2">
    <source>
        <dbReference type="EMBL" id="MBM7120400.1"/>
    </source>
</evidence>
<feature type="chain" id="PRO_5046463800" evidence="1">
    <location>
        <begin position="21"/>
        <end position="325"/>
    </location>
</feature>
<dbReference type="InterPro" id="IPR011042">
    <property type="entry name" value="6-blade_b-propeller_TolB-like"/>
</dbReference>
<gene>
    <name evidence="2" type="ORF">ISP20_04425</name>
</gene>
<dbReference type="Proteomes" id="UP001430065">
    <property type="component" value="Unassembled WGS sequence"/>
</dbReference>